<feature type="domain" description="FAD/NAD(P)-binding" evidence="1">
    <location>
        <begin position="2"/>
        <end position="171"/>
    </location>
</feature>
<protein>
    <submittedName>
        <fullName evidence="2">FAD-dependent oxidoreductase</fullName>
    </submittedName>
</protein>
<organism evidence="2 3">
    <name type="scientific">Flavobacterium polysaccharolyticum</name>
    <dbReference type="NCBI Taxonomy" id="3133148"/>
    <lineage>
        <taxon>Bacteria</taxon>
        <taxon>Pseudomonadati</taxon>
        <taxon>Bacteroidota</taxon>
        <taxon>Flavobacteriia</taxon>
        <taxon>Flavobacteriales</taxon>
        <taxon>Flavobacteriaceae</taxon>
        <taxon>Flavobacterium</taxon>
    </lineage>
</organism>
<dbReference type="EMBL" id="JBCGDP010000025">
    <property type="protein sequence ID" value="MEM0578445.1"/>
    <property type="molecule type" value="Genomic_DNA"/>
</dbReference>
<dbReference type="InterPro" id="IPR036188">
    <property type="entry name" value="FAD/NAD-bd_sf"/>
</dbReference>
<name>A0ABU9NSX7_9FLAO</name>
<comment type="caution">
    <text evidence="2">The sequence shown here is derived from an EMBL/GenBank/DDBJ whole genome shotgun (WGS) entry which is preliminary data.</text>
</comment>
<dbReference type="SUPFAM" id="SSF51905">
    <property type="entry name" value="FAD/NAD(P)-binding domain"/>
    <property type="match status" value="1"/>
</dbReference>
<evidence type="ECO:0000313" key="2">
    <source>
        <dbReference type="EMBL" id="MEM0578445.1"/>
    </source>
</evidence>
<proteinExistence type="predicted"/>
<dbReference type="Pfam" id="PF07992">
    <property type="entry name" value="Pyr_redox_2"/>
    <property type="match status" value="1"/>
</dbReference>
<dbReference type="InterPro" id="IPR023753">
    <property type="entry name" value="FAD/NAD-binding_dom"/>
</dbReference>
<sequence length="211" mass="22589">MFDVLIIGGGVSGVSCALVLGSAQNKSFVTDKKIGIITHQKASSLQEALFNNAYGIPAGALGSDLLKQSLSHLSTSYPHIIQIPEEKVIKVESNFAPSIHSSPSVSEFKVITNKNTYTTRNLIVGIGSANTFAIEGLMQYVEPHKKALPEKQRIQLRNTDHKVVEGIYVIGTLAGWRSQLAIAAGSGAAVATDILTLWNDGVQTHAHDSIR</sequence>
<evidence type="ECO:0000313" key="3">
    <source>
        <dbReference type="Proteomes" id="UP001468798"/>
    </source>
</evidence>
<accession>A0ABU9NSX7</accession>
<dbReference type="Gene3D" id="3.50.50.60">
    <property type="entry name" value="FAD/NAD(P)-binding domain"/>
    <property type="match status" value="1"/>
</dbReference>
<keyword evidence="3" id="KW-1185">Reference proteome</keyword>
<dbReference type="RefSeq" id="WP_342693260.1">
    <property type="nucleotide sequence ID" value="NZ_JBCGDP010000025.1"/>
</dbReference>
<reference evidence="2 3" key="1">
    <citation type="submission" date="2024-03" db="EMBL/GenBank/DDBJ databases">
        <title>Two novel species of the genus Flavobacterium exhibiting potentially degradation of complex polysaccharides.</title>
        <authorList>
            <person name="Lian X."/>
        </authorList>
    </citation>
    <scope>NUCLEOTIDE SEQUENCE [LARGE SCALE GENOMIC DNA]</scope>
    <source>
        <strain evidence="2 3">N6</strain>
    </source>
</reference>
<gene>
    <name evidence="2" type="ORF">WFZ86_18215</name>
</gene>
<evidence type="ECO:0000259" key="1">
    <source>
        <dbReference type="Pfam" id="PF07992"/>
    </source>
</evidence>
<dbReference type="Proteomes" id="UP001468798">
    <property type="component" value="Unassembled WGS sequence"/>
</dbReference>